<name>A0ABM2EL46_EQUPR</name>
<keyword evidence="3 5" id="KW-0472">Membrane</keyword>
<dbReference type="SMART" id="SM00409">
    <property type="entry name" value="IG"/>
    <property type="match status" value="1"/>
</dbReference>
<evidence type="ECO:0000256" key="6">
    <source>
        <dbReference type="SAM" id="SignalP"/>
    </source>
</evidence>
<evidence type="ECO:0000256" key="5">
    <source>
        <dbReference type="SAM" id="Phobius"/>
    </source>
</evidence>
<keyword evidence="5" id="KW-1133">Transmembrane helix</keyword>
<feature type="compositionally biased region" description="Polar residues" evidence="4">
    <location>
        <begin position="140"/>
        <end position="167"/>
    </location>
</feature>
<feature type="transmembrane region" description="Helical" evidence="5">
    <location>
        <begin position="185"/>
        <end position="208"/>
    </location>
</feature>
<dbReference type="Gene3D" id="2.60.40.10">
    <property type="entry name" value="Immunoglobulins"/>
    <property type="match status" value="1"/>
</dbReference>
<feature type="region of interest" description="Disordered" evidence="4">
    <location>
        <begin position="135"/>
        <end position="167"/>
    </location>
</feature>
<dbReference type="SUPFAM" id="SSF48726">
    <property type="entry name" value="Immunoglobulin"/>
    <property type="match status" value="1"/>
</dbReference>
<dbReference type="RefSeq" id="XP_008511429.2">
    <property type="nucleotide sequence ID" value="XM_008513207.2"/>
</dbReference>
<evidence type="ECO:0000256" key="2">
    <source>
        <dbReference type="ARBA" id="ARBA00022692"/>
    </source>
</evidence>
<reference evidence="9" key="1">
    <citation type="submission" date="2025-08" db="UniProtKB">
        <authorList>
            <consortium name="RefSeq"/>
        </authorList>
    </citation>
    <scope>IDENTIFICATION</scope>
    <source>
        <tissue evidence="9">Blood</tissue>
    </source>
</reference>
<feature type="region of interest" description="Disordered" evidence="4">
    <location>
        <begin position="213"/>
        <end position="245"/>
    </location>
</feature>
<evidence type="ECO:0000256" key="4">
    <source>
        <dbReference type="SAM" id="MobiDB-lite"/>
    </source>
</evidence>
<gene>
    <name evidence="9" type="primary">LOC103546553</name>
</gene>
<dbReference type="GeneID" id="103546553"/>
<dbReference type="CDD" id="cd05716">
    <property type="entry name" value="IgV_pIgR_like"/>
    <property type="match status" value="1"/>
</dbReference>
<dbReference type="InterPro" id="IPR013106">
    <property type="entry name" value="Ig_V-set"/>
</dbReference>
<dbReference type="InterPro" id="IPR013783">
    <property type="entry name" value="Ig-like_fold"/>
</dbReference>
<dbReference type="PROSITE" id="PS50835">
    <property type="entry name" value="IG_LIKE"/>
    <property type="match status" value="1"/>
</dbReference>
<keyword evidence="2 5" id="KW-0812">Transmembrane</keyword>
<sequence>MRLLPALLLLIIPGCFSIHGPGTVSGPEGGSVTIECHYNSGWETYKKWWGRGNAWRSCRILVKTTGSKQEVKKDRVSIKDDHRCRTFAVTMEKLRSDDEDTYWCGIERYGIDRGVQVKVTIDPAAYTTTPPTLLITNTTESMTTDQSEPMTPASLTSSSPVTQSVNNSQPLPLTSPLIRVLLCNIHFVLLTSMKVPLLGILLCTVMWLSRSQRDSRGKQRQSEQENRSSHAIDTLTPEEQTSGTS</sequence>
<dbReference type="InterPro" id="IPR007110">
    <property type="entry name" value="Ig-like_dom"/>
</dbReference>
<dbReference type="Proteomes" id="UP001652662">
    <property type="component" value="Chromosome 10"/>
</dbReference>
<feature type="compositionally biased region" description="Basic and acidic residues" evidence="4">
    <location>
        <begin position="213"/>
        <end position="230"/>
    </location>
</feature>
<comment type="subcellular location">
    <subcellularLocation>
        <location evidence="1">Membrane</location>
    </subcellularLocation>
</comment>
<feature type="signal peptide" evidence="6">
    <location>
        <begin position="1"/>
        <end position="17"/>
    </location>
</feature>
<dbReference type="PANTHER" id="PTHR11860:SF98">
    <property type="entry name" value="IMMUNOGLOBULIN V-SET DOMAIN-CONTAINING PROTEIN"/>
    <property type="match status" value="1"/>
</dbReference>
<proteinExistence type="predicted"/>
<protein>
    <submittedName>
        <fullName evidence="9">CMRF35-like molecule 5 isoform X1</fullName>
    </submittedName>
</protein>
<evidence type="ECO:0000256" key="3">
    <source>
        <dbReference type="ARBA" id="ARBA00023136"/>
    </source>
</evidence>
<evidence type="ECO:0000259" key="7">
    <source>
        <dbReference type="PROSITE" id="PS50835"/>
    </source>
</evidence>
<evidence type="ECO:0000313" key="8">
    <source>
        <dbReference type="Proteomes" id="UP001652662"/>
    </source>
</evidence>
<feature type="domain" description="Ig-like" evidence="7">
    <location>
        <begin position="5"/>
        <end position="122"/>
    </location>
</feature>
<organism evidence="8 9">
    <name type="scientific">Equus przewalskii</name>
    <name type="common">Przewalski's horse</name>
    <name type="synonym">Equus caballus przewalskii</name>
    <dbReference type="NCBI Taxonomy" id="9798"/>
    <lineage>
        <taxon>Eukaryota</taxon>
        <taxon>Metazoa</taxon>
        <taxon>Chordata</taxon>
        <taxon>Craniata</taxon>
        <taxon>Vertebrata</taxon>
        <taxon>Euteleostomi</taxon>
        <taxon>Mammalia</taxon>
        <taxon>Eutheria</taxon>
        <taxon>Laurasiatheria</taxon>
        <taxon>Perissodactyla</taxon>
        <taxon>Equidae</taxon>
        <taxon>Equus</taxon>
    </lineage>
</organism>
<dbReference type="Pfam" id="PF07686">
    <property type="entry name" value="V-set"/>
    <property type="match status" value="1"/>
</dbReference>
<dbReference type="InterPro" id="IPR050671">
    <property type="entry name" value="CD300_family_receptors"/>
</dbReference>
<keyword evidence="6" id="KW-0732">Signal</keyword>
<evidence type="ECO:0000256" key="1">
    <source>
        <dbReference type="ARBA" id="ARBA00004370"/>
    </source>
</evidence>
<dbReference type="PANTHER" id="PTHR11860">
    <property type="entry name" value="POLYMERIC-IMMUNOGLOBULIN RECEPTOR"/>
    <property type="match status" value="1"/>
</dbReference>
<keyword evidence="8" id="KW-1185">Reference proteome</keyword>
<dbReference type="InterPro" id="IPR036179">
    <property type="entry name" value="Ig-like_dom_sf"/>
</dbReference>
<dbReference type="InterPro" id="IPR003599">
    <property type="entry name" value="Ig_sub"/>
</dbReference>
<feature type="chain" id="PRO_5045080524" evidence="6">
    <location>
        <begin position="18"/>
        <end position="245"/>
    </location>
</feature>
<evidence type="ECO:0000313" key="9">
    <source>
        <dbReference type="RefSeq" id="XP_008511429.2"/>
    </source>
</evidence>
<accession>A0ABM2EL46</accession>